<keyword evidence="3" id="KW-1185">Reference proteome</keyword>
<evidence type="ECO:0000313" key="3">
    <source>
        <dbReference type="Proteomes" id="UP000589626"/>
    </source>
</evidence>
<dbReference type="RefSeq" id="WP_183595209.1">
    <property type="nucleotide sequence ID" value="NZ_JACHWR010000005.1"/>
</dbReference>
<name>A0A7W4W0S8_9ACTN</name>
<dbReference type="AlphaFoldDB" id="A0A7W4W0S8"/>
<sequence>MYDNTVHRDYVKTEMEYRLGRIRADIAGRRQRRALSRRHADTWPDDAGDVTSPRAR</sequence>
<feature type="region of interest" description="Disordered" evidence="1">
    <location>
        <begin position="29"/>
        <end position="56"/>
    </location>
</feature>
<protein>
    <submittedName>
        <fullName evidence="2">Uncharacterized protein</fullName>
    </submittedName>
</protein>
<dbReference type="Proteomes" id="UP000589626">
    <property type="component" value="Unassembled WGS sequence"/>
</dbReference>
<gene>
    <name evidence="2" type="ORF">FHU40_005063</name>
</gene>
<accession>A0A7W4W0S8</accession>
<reference evidence="2 3" key="1">
    <citation type="submission" date="2020-08" db="EMBL/GenBank/DDBJ databases">
        <title>Sequencing the genomes of 1000 actinobacteria strains.</title>
        <authorList>
            <person name="Klenk H.-P."/>
        </authorList>
    </citation>
    <scope>NUCLEOTIDE SEQUENCE [LARGE SCALE GENOMIC DNA]</scope>
    <source>
        <strain evidence="2 3">DSM 105498</strain>
    </source>
</reference>
<evidence type="ECO:0000313" key="2">
    <source>
        <dbReference type="EMBL" id="MBB3045210.1"/>
    </source>
</evidence>
<dbReference type="EMBL" id="JACHWR010000005">
    <property type="protein sequence ID" value="MBB3045210.1"/>
    <property type="molecule type" value="Genomic_DNA"/>
</dbReference>
<comment type="caution">
    <text evidence="2">The sequence shown here is derived from an EMBL/GenBank/DDBJ whole genome shotgun (WGS) entry which is preliminary data.</text>
</comment>
<proteinExistence type="predicted"/>
<organism evidence="2 3">
    <name type="scientific">Nocardioides soli</name>
    <dbReference type="NCBI Taxonomy" id="1036020"/>
    <lineage>
        <taxon>Bacteria</taxon>
        <taxon>Bacillati</taxon>
        <taxon>Actinomycetota</taxon>
        <taxon>Actinomycetes</taxon>
        <taxon>Propionibacteriales</taxon>
        <taxon>Nocardioidaceae</taxon>
        <taxon>Nocardioides</taxon>
    </lineage>
</organism>
<evidence type="ECO:0000256" key="1">
    <source>
        <dbReference type="SAM" id="MobiDB-lite"/>
    </source>
</evidence>